<dbReference type="SUPFAM" id="SSF53474">
    <property type="entry name" value="alpha/beta-Hydrolases"/>
    <property type="match status" value="1"/>
</dbReference>
<gene>
    <name evidence="2" type="ORF">FB45DRAFT_1086535</name>
</gene>
<name>A0AAD7BLW2_9AGAR</name>
<organism evidence="2 3">
    <name type="scientific">Roridomyces roridus</name>
    <dbReference type="NCBI Taxonomy" id="1738132"/>
    <lineage>
        <taxon>Eukaryota</taxon>
        <taxon>Fungi</taxon>
        <taxon>Dikarya</taxon>
        <taxon>Basidiomycota</taxon>
        <taxon>Agaricomycotina</taxon>
        <taxon>Agaricomycetes</taxon>
        <taxon>Agaricomycetidae</taxon>
        <taxon>Agaricales</taxon>
        <taxon>Marasmiineae</taxon>
        <taxon>Mycenaceae</taxon>
        <taxon>Roridomyces</taxon>
    </lineage>
</organism>
<dbReference type="InterPro" id="IPR029058">
    <property type="entry name" value="AB_hydrolase_fold"/>
</dbReference>
<feature type="region of interest" description="Disordered" evidence="1">
    <location>
        <begin position="61"/>
        <end position="85"/>
    </location>
</feature>
<sequence length="228" mass="25360">MQMEKGFDLYKNKELQMELLAYDPIEAAQQFYQERFGGNEVIPELSTADLEFTNGFISKSAAAPPRQTSRPSCIPSTPASRQPCSKSAVSTFLRNEGLLYGKILKREGVKTRGHTYPGVPHGFTYILPNIAAAKRWEREYREGSSGKASFGILPPITGNRSTHSLLLIGVCGLWAHSGGKGKEGKKCKKWMHSIPNDSGDPFTVLEVSQSIDFMYMSAIKKQIINFDY</sequence>
<reference evidence="2" key="1">
    <citation type="submission" date="2023-03" db="EMBL/GenBank/DDBJ databases">
        <title>Massive genome expansion in bonnet fungi (Mycena s.s.) driven by repeated elements and novel gene families across ecological guilds.</title>
        <authorList>
            <consortium name="Lawrence Berkeley National Laboratory"/>
            <person name="Harder C.B."/>
            <person name="Miyauchi S."/>
            <person name="Viragh M."/>
            <person name="Kuo A."/>
            <person name="Thoen E."/>
            <person name="Andreopoulos B."/>
            <person name="Lu D."/>
            <person name="Skrede I."/>
            <person name="Drula E."/>
            <person name="Henrissat B."/>
            <person name="Morin E."/>
            <person name="Kohler A."/>
            <person name="Barry K."/>
            <person name="LaButti K."/>
            <person name="Morin E."/>
            <person name="Salamov A."/>
            <person name="Lipzen A."/>
            <person name="Mereny Z."/>
            <person name="Hegedus B."/>
            <person name="Baldrian P."/>
            <person name="Stursova M."/>
            <person name="Weitz H."/>
            <person name="Taylor A."/>
            <person name="Grigoriev I.V."/>
            <person name="Nagy L.G."/>
            <person name="Martin F."/>
            <person name="Kauserud H."/>
        </authorList>
    </citation>
    <scope>NUCLEOTIDE SEQUENCE</scope>
    <source>
        <strain evidence="2">9284</strain>
    </source>
</reference>
<evidence type="ECO:0000313" key="3">
    <source>
        <dbReference type="Proteomes" id="UP001221142"/>
    </source>
</evidence>
<dbReference type="AlphaFoldDB" id="A0AAD7BLW2"/>
<evidence type="ECO:0000313" key="2">
    <source>
        <dbReference type="EMBL" id="KAJ7624674.1"/>
    </source>
</evidence>
<comment type="caution">
    <text evidence="2">The sequence shown here is derived from an EMBL/GenBank/DDBJ whole genome shotgun (WGS) entry which is preliminary data.</text>
</comment>
<keyword evidence="3" id="KW-1185">Reference proteome</keyword>
<evidence type="ECO:0000256" key="1">
    <source>
        <dbReference type="SAM" id="MobiDB-lite"/>
    </source>
</evidence>
<feature type="compositionally biased region" description="Polar residues" evidence="1">
    <location>
        <begin position="66"/>
        <end position="85"/>
    </location>
</feature>
<dbReference type="Gene3D" id="3.40.50.1820">
    <property type="entry name" value="alpha/beta hydrolase"/>
    <property type="match status" value="1"/>
</dbReference>
<dbReference type="Proteomes" id="UP001221142">
    <property type="component" value="Unassembled WGS sequence"/>
</dbReference>
<protein>
    <submittedName>
        <fullName evidence="2">Uncharacterized protein</fullName>
    </submittedName>
</protein>
<dbReference type="EMBL" id="JARKIF010000013">
    <property type="protein sequence ID" value="KAJ7624674.1"/>
    <property type="molecule type" value="Genomic_DNA"/>
</dbReference>
<accession>A0AAD7BLW2</accession>
<proteinExistence type="predicted"/>